<evidence type="ECO:0000256" key="3">
    <source>
        <dbReference type="ARBA" id="ARBA00022514"/>
    </source>
</evidence>
<dbReference type="GO" id="GO:0006955">
    <property type="term" value="P:immune response"/>
    <property type="evidence" value="ECO:0007669"/>
    <property type="project" value="InterPro"/>
</dbReference>
<dbReference type="Gene3D" id="2.60.120.40">
    <property type="match status" value="1"/>
</dbReference>
<feature type="domain" description="THD" evidence="6">
    <location>
        <begin position="129"/>
        <end position="267"/>
    </location>
</feature>
<dbReference type="InterPro" id="IPR008983">
    <property type="entry name" value="Tumour_necrosis_fac-like_dom"/>
</dbReference>
<dbReference type="SUPFAM" id="SSF49842">
    <property type="entry name" value="TNF-like"/>
    <property type="match status" value="1"/>
</dbReference>
<evidence type="ECO:0000313" key="7">
    <source>
        <dbReference type="Ensembl" id="ENSPKIP00000040691.1"/>
    </source>
</evidence>
<dbReference type="Proteomes" id="UP000261540">
    <property type="component" value="Unplaced"/>
</dbReference>
<dbReference type="GO" id="GO:0005125">
    <property type="term" value="F:cytokine activity"/>
    <property type="evidence" value="ECO:0007669"/>
    <property type="project" value="UniProtKB-KW"/>
</dbReference>
<dbReference type="OrthoDB" id="8667946at2759"/>
<comment type="subcellular location">
    <subcellularLocation>
        <location evidence="1">Membrane</location>
    </subcellularLocation>
</comment>
<evidence type="ECO:0000313" key="8">
    <source>
        <dbReference type="Proteomes" id="UP000261540"/>
    </source>
</evidence>
<dbReference type="STRING" id="1676925.ENSPKIP00000040691"/>
<keyword evidence="5" id="KW-1133">Transmembrane helix</keyword>
<evidence type="ECO:0000256" key="4">
    <source>
        <dbReference type="ARBA" id="ARBA00023136"/>
    </source>
</evidence>
<sequence>MINTYTTSFIAPPVPPRTSSRAPAPTRHPVHLWLLSVVLVLQMIVFAGTFVYLFLRDSELQREFESQFHDDLIVLRRLQECDDRSLEYSTLLDCKKILDKYKNILLKISQAEGSVGLRLGDTPIRKPGAMAHMLVKPDRSQVTSTKVLQWYQEHSLLMNVDYLITPRTLRIRFKGHYYIYSQVTFSGWHPKIPLVQTVMRQATAAGKKTEDVLLKAFCTMKNAGEACTSFQGGTFQLEEGMELYVNVTDINLLNFEETATTFGLFMV</sequence>
<dbReference type="SMART" id="SM00207">
    <property type="entry name" value="TNF"/>
    <property type="match status" value="1"/>
</dbReference>
<dbReference type="InterPro" id="IPR006052">
    <property type="entry name" value="TNF_dom"/>
</dbReference>
<dbReference type="GO" id="GO:0005615">
    <property type="term" value="C:extracellular space"/>
    <property type="evidence" value="ECO:0007669"/>
    <property type="project" value="UniProtKB-KW"/>
</dbReference>
<dbReference type="GeneTree" id="ENSGT01130000278318"/>
<reference evidence="7" key="1">
    <citation type="submission" date="2025-08" db="UniProtKB">
        <authorList>
            <consortium name="Ensembl"/>
        </authorList>
    </citation>
    <scope>IDENTIFICATION</scope>
</reference>
<evidence type="ECO:0000256" key="2">
    <source>
        <dbReference type="ARBA" id="ARBA00008670"/>
    </source>
</evidence>
<reference evidence="7" key="2">
    <citation type="submission" date="2025-09" db="UniProtKB">
        <authorList>
            <consortium name="Ensembl"/>
        </authorList>
    </citation>
    <scope>IDENTIFICATION</scope>
</reference>
<organism evidence="7 8">
    <name type="scientific">Paramormyrops kingsleyae</name>
    <dbReference type="NCBI Taxonomy" id="1676925"/>
    <lineage>
        <taxon>Eukaryota</taxon>
        <taxon>Metazoa</taxon>
        <taxon>Chordata</taxon>
        <taxon>Craniata</taxon>
        <taxon>Vertebrata</taxon>
        <taxon>Euteleostomi</taxon>
        <taxon>Actinopterygii</taxon>
        <taxon>Neopterygii</taxon>
        <taxon>Teleostei</taxon>
        <taxon>Osteoglossocephala</taxon>
        <taxon>Osteoglossomorpha</taxon>
        <taxon>Osteoglossiformes</taxon>
        <taxon>Mormyridae</taxon>
        <taxon>Paramormyrops</taxon>
    </lineage>
</organism>
<accession>A0A3B3TEG3</accession>
<dbReference type="AlphaFoldDB" id="A0A3B3TEG3"/>
<keyword evidence="5" id="KW-0812">Transmembrane</keyword>
<dbReference type="GeneID" id="111834994"/>
<protein>
    <submittedName>
        <fullName evidence="7">CD40 ligand</fullName>
    </submittedName>
</protein>
<dbReference type="PANTHER" id="PTHR11471">
    <property type="entry name" value="TUMOR NECROSIS FACTOR FAMILY MEMBER"/>
    <property type="match status" value="1"/>
</dbReference>
<keyword evidence="3" id="KW-0202">Cytokine</keyword>
<evidence type="ECO:0000256" key="1">
    <source>
        <dbReference type="ARBA" id="ARBA00004370"/>
    </source>
</evidence>
<dbReference type="RefSeq" id="XP_023650635.1">
    <property type="nucleotide sequence ID" value="XM_023794867.2"/>
</dbReference>
<proteinExistence type="inferred from homology"/>
<feature type="transmembrane region" description="Helical" evidence="5">
    <location>
        <begin position="32"/>
        <end position="55"/>
    </location>
</feature>
<keyword evidence="4 5" id="KW-0472">Membrane</keyword>
<keyword evidence="8" id="KW-1185">Reference proteome</keyword>
<name>A0A3B3TEG3_9TELE</name>
<comment type="similarity">
    <text evidence="2">Belongs to the tumor necrosis factor family.</text>
</comment>
<dbReference type="PANTHER" id="PTHR11471:SF57">
    <property type="entry name" value="CD154"/>
    <property type="match status" value="1"/>
</dbReference>
<dbReference type="GO" id="GO:0016020">
    <property type="term" value="C:membrane"/>
    <property type="evidence" value="ECO:0007669"/>
    <property type="project" value="UniProtKB-SubCell"/>
</dbReference>
<dbReference type="GO" id="GO:0005164">
    <property type="term" value="F:tumor necrosis factor receptor binding"/>
    <property type="evidence" value="ECO:0007669"/>
    <property type="project" value="InterPro"/>
</dbReference>
<dbReference type="PROSITE" id="PS50049">
    <property type="entry name" value="THD_2"/>
    <property type="match status" value="1"/>
</dbReference>
<dbReference type="Ensembl" id="ENSPKIT00000021712.1">
    <property type="protein sequence ID" value="ENSPKIP00000040691.1"/>
    <property type="gene ID" value="ENSPKIG00000017555.1"/>
</dbReference>
<evidence type="ECO:0000256" key="5">
    <source>
        <dbReference type="SAM" id="Phobius"/>
    </source>
</evidence>
<dbReference type="Pfam" id="PF00229">
    <property type="entry name" value="TNF"/>
    <property type="match status" value="1"/>
</dbReference>
<evidence type="ECO:0000259" key="6">
    <source>
        <dbReference type="PROSITE" id="PS50049"/>
    </source>
</evidence>